<dbReference type="PANTHER" id="PTHR43280:SF32">
    <property type="entry name" value="TRANSCRIPTIONAL REGULATORY PROTEIN"/>
    <property type="match status" value="1"/>
</dbReference>
<protein>
    <submittedName>
        <fullName evidence="5">AraC family transcriptional regulator</fullName>
    </submittedName>
</protein>
<dbReference type="AlphaFoldDB" id="A0A4R9I1H5"/>
<accession>A0A4R9I1H5</accession>
<dbReference type="SMART" id="SM00342">
    <property type="entry name" value="HTH_ARAC"/>
    <property type="match status" value="1"/>
</dbReference>
<dbReference type="PRINTS" id="PR00032">
    <property type="entry name" value="HTHARAC"/>
</dbReference>
<name>A0A4R9I1H5_9LEPT</name>
<organism evidence="5 6">
    <name type="scientific">Leptospira noumeaensis</name>
    <dbReference type="NCBI Taxonomy" id="2484964"/>
    <lineage>
        <taxon>Bacteria</taxon>
        <taxon>Pseudomonadati</taxon>
        <taxon>Spirochaetota</taxon>
        <taxon>Spirochaetia</taxon>
        <taxon>Leptospirales</taxon>
        <taxon>Leptospiraceae</taxon>
        <taxon>Leptospira</taxon>
    </lineage>
</organism>
<dbReference type="Pfam" id="PF12833">
    <property type="entry name" value="HTH_18"/>
    <property type="match status" value="1"/>
</dbReference>
<dbReference type="InterPro" id="IPR018060">
    <property type="entry name" value="HTH_AraC"/>
</dbReference>
<keyword evidence="2" id="KW-0238">DNA-binding</keyword>
<evidence type="ECO:0000313" key="5">
    <source>
        <dbReference type="EMBL" id="TGK79181.1"/>
    </source>
</evidence>
<evidence type="ECO:0000259" key="4">
    <source>
        <dbReference type="PROSITE" id="PS01124"/>
    </source>
</evidence>
<dbReference type="Gene3D" id="1.10.10.60">
    <property type="entry name" value="Homeodomain-like"/>
    <property type="match status" value="1"/>
</dbReference>
<dbReference type="GO" id="GO:0043565">
    <property type="term" value="F:sequence-specific DNA binding"/>
    <property type="evidence" value="ECO:0007669"/>
    <property type="project" value="InterPro"/>
</dbReference>
<dbReference type="EMBL" id="RQFK01000028">
    <property type="protein sequence ID" value="TGK79181.1"/>
    <property type="molecule type" value="Genomic_DNA"/>
</dbReference>
<proteinExistence type="predicted"/>
<dbReference type="Proteomes" id="UP000298009">
    <property type="component" value="Unassembled WGS sequence"/>
</dbReference>
<dbReference type="PROSITE" id="PS01124">
    <property type="entry name" value="HTH_ARAC_FAMILY_2"/>
    <property type="match status" value="1"/>
</dbReference>
<comment type="caution">
    <text evidence="5">The sequence shown here is derived from an EMBL/GenBank/DDBJ whole genome shotgun (WGS) entry which is preliminary data.</text>
</comment>
<evidence type="ECO:0000313" key="6">
    <source>
        <dbReference type="Proteomes" id="UP000298009"/>
    </source>
</evidence>
<dbReference type="RefSeq" id="WP_135602754.1">
    <property type="nucleotide sequence ID" value="NZ_RQFK01000028.1"/>
</dbReference>
<dbReference type="GO" id="GO:0003700">
    <property type="term" value="F:DNA-binding transcription factor activity"/>
    <property type="evidence" value="ECO:0007669"/>
    <property type="project" value="InterPro"/>
</dbReference>
<reference evidence="5" key="1">
    <citation type="journal article" date="2019" name="PLoS Negl. Trop. Dis.">
        <title>Revisiting the worldwide diversity of Leptospira species in the environment.</title>
        <authorList>
            <person name="Vincent A.T."/>
            <person name="Schiettekatte O."/>
            <person name="Bourhy P."/>
            <person name="Veyrier F.J."/>
            <person name="Picardeau M."/>
        </authorList>
    </citation>
    <scope>NUCLEOTIDE SEQUENCE [LARGE SCALE GENOMIC DNA]</scope>
    <source>
        <strain evidence="5">201800287</strain>
    </source>
</reference>
<evidence type="ECO:0000256" key="2">
    <source>
        <dbReference type="ARBA" id="ARBA00023125"/>
    </source>
</evidence>
<evidence type="ECO:0000256" key="1">
    <source>
        <dbReference type="ARBA" id="ARBA00023015"/>
    </source>
</evidence>
<feature type="domain" description="HTH araC/xylS-type" evidence="4">
    <location>
        <begin position="189"/>
        <end position="287"/>
    </location>
</feature>
<evidence type="ECO:0000256" key="3">
    <source>
        <dbReference type="ARBA" id="ARBA00023163"/>
    </source>
</evidence>
<sequence length="297" mass="34622">MNQYLPNRKIKIYSLEDFGASAGEEFSITVFQDSAYKNKKWSVLSVNHFSSLILIKKGKGHIEIDSKKYTVDNFGFLYLPHYVSYRGEWSEVIDGVIIRFYDSFLLRKNEVPASRFSFFLNSKSPTVLNMKDCTIVWGIFRFLKKELRLEDRSEKGIIRNLSELLFLYINRYIQKDLNLIPIKSNRIVYEFFQLLNSSQGEIRSVNYFASQLGITPGHLSDTVKEVTGKSASDFIKENVMRRAFRLLEHTNERVSDIALQLNFQDSAYFTRFFKKNTGVSPSEFRKDKNPTFVHTSP</sequence>
<dbReference type="InterPro" id="IPR020449">
    <property type="entry name" value="Tscrpt_reg_AraC-type_HTH"/>
</dbReference>
<dbReference type="InterPro" id="IPR009057">
    <property type="entry name" value="Homeodomain-like_sf"/>
</dbReference>
<keyword evidence="3" id="KW-0804">Transcription</keyword>
<dbReference type="OrthoDB" id="9814125at2"/>
<keyword evidence="6" id="KW-1185">Reference proteome</keyword>
<gene>
    <name evidence="5" type="ORF">EHQ24_16680</name>
</gene>
<dbReference type="PANTHER" id="PTHR43280">
    <property type="entry name" value="ARAC-FAMILY TRANSCRIPTIONAL REGULATOR"/>
    <property type="match status" value="1"/>
</dbReference>
<dbReference type="SUPFAM" id="SSF46689">
    <property type="entry name" value="Homeodomain-like"/>
    <property type="match status" value="1"/>
</dbReference>
<keyword evidence="1" id="KW-0805">Transcription regulation</keyword>